<dbReference type="GO" id="GO:0015562">
    <property type="term" value="F:efflux transmembrane transporter activity"/>
    <property type="evidence" value="ECO:0007669"/>
    <property type="project" value="TreeGrafter"/>
</dbReference>
<keyword evidence="2" id="KW-0812">Transmembrane</keyword>
<dbReference type="AlphaFoldDB" id="A0A4T3F027"/>
<proteinExistence type="inferred from homology"/>
<dbReference type="EMBL" id="SSHH01000004">
    <property type="protein sequence ID" value="TIX49204.1"/>
    <property type="molecule type" value="Genomic_DNA"/>
</dbReference>
<evidence type="ECO:0000259" key="4">
    <source>
        <dbReference type="Pfam" id="PF25973"/>
    </source>
</evidence>
<sequence length="397" mass="41366">MNYESRLDVAQPQEGELLQDDLTAEAAARRKRKLLIALGVAIAGIVIAAILLSGGEEEQPFGPQADGTTQRVTVISPGQGTYAGIINATGTLAARREMPVGVVGEGGRVVSVPVEPGDWVRAGQVLAVIDRSVQSQQTASSAAQIDVAVADADLAQANLDRAMQLVERGFVSQADIDRLTATRDAAVARVKVAEAQYAERQARNAQLNIVAPAAGLLLTRDVEPGQVVGAGSGVLFSIARGGEMELLAQIGETELGRIPVGATGSVVPVGTEQSFTCQVWQKSPVISEQTRQGVARCAMSYDPALRPGGFASIEINSGAVVAPRLPESAILSDEQGSYVLVVNDQDQVERRDVQLGIITDNGIVIDSGLDGSERIVARAGGFLTVGETVRPATADAS</sequence>
<dbReference type="PANTHER" id="PTHR30469">
    <property type="entry name" value="MULTIDRUG RESISTANCE PROTEIN MDTA"/>
    <property type="match status" value="1"/>
</dbReference>
<evidence type="ECO:0000259" key="3">
    <source>
        <dbReference type="Pfam" id="PF25967"/>
    </source>
</evidence>
<comment type="similarity">
    <text evidence="1">Belongs to the membrane fusion protein (MFP) (TC 8.A.1) family.</text>
</comment>
<evidence type="ECO:0000313" key="5">
    <source>
        <dbReference type="EMBL" id="TIX49204.1"/>
    </source>
</evidence>
<organism evidence="5 6">
    <name type="scientific">Alteraurantiacibacter aquimixticola</name>
    <dbReference type="NCBI Taxonomy" id="2489173"/>
    <lineage>
        <taxon>Bacteria</taxon>
        <taxon>Pseudomonadati</taxon>
        <taxon>Pseudomonadota</taxon>
        <taxon>Alphaproteobacteria</taxon>
        <taxon>Sphingomonadales</taxon>
        <taxon>Erythrobacteraceae</taxon>
        <taxon>Alteraurantiacibacter</taxon>
    </lineage>
</organism>
<dbReference type="InterPro" id="IPR058647">
    <property type="entry name" value="BSH_CzcB-like"/>
</dbReference>
<keyword evidence="6" id="KW-1185">Reference proteome</keyword>
<dbReference type="Gene3D" id="2.40.30.170">
    <property type="match status" value="1"/>
</dbReference>
<dbReference type="RefSeq" id="WP_136694779.1">
    <property type="nucleotide sequence ID" value="NZ_SSHH01000004.1"/>
</dbReference>
<evidence type="ECO:0000313" key="6">
    <source>
        <dbReference type="Proteomes" id="UP000309389"/>
    </source>
</evidence>
<dbReference type="InterPro" id="IPR058627">
    <property type="entry name" value="MdtA-like_C"/>
</dbReference>
<name>A0A4T3F027_9SPHN</name>
<gene>
    <name evidence="5" type="ORF">E5222_15945</name>
</gene>
<dbReference type="SUPFAM" id="SSF111369">
    <property type="entry name" value="HlyD-like secretion proteins"/>
    <property type="match status" value="1"/>
</dbReference>
<dbReference type="Gene3D" id="2.40.50.100">
    <property type="match status" value="1"/>
</dbReference>
<feature type="domain" description="CzcB-like barrel-sandwich hybrid" evidence="4">
    <location>
        <begin position="106"/>
        <end position="234"/>
    </location>
</feature>
<evidence type="ECO:0000256" key="1">
    <source>
        <dbReference type="ARBA" id="ARBA00009477"/>
    </source>
</evidence>
<dbReference type="Gene3D" id="2.40.420.20">
    <property type="match status" value="1"/>
</dbReference>
<comment type="caution">
    <text evidence="5">The sequence shown here is derived from an EMBL/GenBank/DDBJ whole genome shotgun (WGS) entry which is preliminary data.</text>
</comment>
<dbReference type="Gene3D" id="1.10.287.470">
    <property type="entry name" value="Helix hairpin bin"/>
    <property type="match status" value="1"/>
</dbReference>
<dbReference type="Pfam" id="PF25967">
    <property type="entry name" value="RND-MFP_C"/>
    <property type="match status" value="1"/>
</dbReference>
<dbReference type="Proteomes" id="UP000309389">
    <property type="component" value="Unassembled WGS sequence"/>
</dbReference>
<dbReference type="InterPro" id="IPR006143">
    <property type="entry name" value="RND_pump_MFP"/>
</dbReference>
<dbReference type="Pfam" id="PF25973">
    <property type="entry name" value="BSH_CzcB"/>
    <property type="match status" value="1"/>
</dbReference>
<dbReference type="OrthoDB" id="7422354at2"/>
<keyword evidence="2" id="KW-1133">Transmembrane helix</keyword>
<evidence type="ECO:0000256" key="2">
    <source>
        <dbReference type="SAM" id="Phobius"/>
    </source>
</evidence>
<dbReference type="GO" id="GO:1990281">
    <property type="term" value="C:efflux pump complex"/>
    <property type="evidence" value="ECO:0007669"/>
    <property type="project" value="TreeGrafter"/>
</dbReference>
<feature type="domain" description="Multidrug resistance protein MdtA-like C-terminal permuted SH3" evidence="3">
    <location>
        <begin position="326"/>
        <end position="376"/>
    </location>
</feature>
<reference evidence="5 6" key="1">
    <citation type="submission" date="2019-04" db="EMBL/GenBank/DDBJ databases">
        <title>Altererythrobacter aquimixticola sp. nov., isolated from sediment of junction between the ocean and a freshwater spring.</title>
        <authorList>
            <person name="Yoon J.-H."/>
        </authorList>
    </citation>
    <scope>NUCLEOTIDE SEQUENCE [LARGE SCALE GENOMIC DNA]</scope>
    <source>
        <strain evidence="5 6">SSKS-13</strain>
    </source>
</reference>
<feature type="transmembrane region" description="Helical" evidence="2">
    <location>
        <begin position="34"/>
        <end position="54"/>
    </location>
</feature>
<dbReference type="NCBIfam" id="TIGR01730">
    <property type="entry name" value="RND_mfp"/>
    <property type="match status" value="1"/>
</dbReference>
<dbReference type="PANTHER" id="PTHR30469:SF15">
    <property type="entry name" value="HLYD FAMILY OF SECRETION PROTEINS"/>
    <property type="match status" value="1"/>
</dbReference>
<accession>A0A4T3F027</accession>
<protein>
    <submittedName>
        <fullName evidence="5">Efflux RND transporter periplasmic adaptor subunit</fullName>
    </submittedName>
</protein>
<keyword evidence="2" id="KW-0472">Membrane</keyword>